<sequence>MCLKKKKDLKRKKEISVRSASRLDDKEKKLVSKEMHAVYNEHMDKKKLEFKPANLEEINVLVKDINDHDFIIKESIKEQNNITDKLSIGSKKVSSRKNSQCNSIASNNSSHKSKQNVIQEEFVLINNSNTSNSKEKTVHEKSCTVNEIFEKEMQEKQIDLSSECSIESDENNKVDSKHTLDTSEIEVEKEIKLMNDKIIHNYTTENELNEKIESFEKKQLLEEMHLLKEMQSFEKIQSHEKIQSLEEIQLLKEMQSFEKIQSHEKIQSLEEIQSFEKIHSDEKIHSLEKIHSFGKLDKDYVETLPLSQEIKEEPLIHNCEISNDTKNIIDNEKTYLGYYIPDKESVCNDDDILKNTYKNNINKSIDNLVEDIKDTINTVKNLVGEEKLDHQEDENNNYNFENHKNININSSKYEEENILLKSTIVKNEINNSTNTIVEANHKDNIITTTFYKEVLNHKDDNLKYSSNESNKFYNSTNQYENTEHTEHTIVSKVESIKNTNTINEVILQNEKNNVKHIISNDLTNIQNEVCNENKIINQSHTSSIHSKTDKITDSIKRNSLNYSLISNVSTVSDDSLKKNSSIVSKQSKSTRHSPIKYSSKHHIMDDIEINENLHYDNKIIHHSNDVSLLYKSKRKAGSIKSIDTTLSYGYPTKKHIINDKSYKEIKKITEYQIDNKMNFNGKCNGYYLIKPQMVQNVCKYTGGVKIIIGGYQNKSTNDKKIILFGTKGSGKTTLINNYCNILFGVGRECNFRFIINSPDEIEPTKNIVTYEFNNTILGYKFTIIDTPGFDCSKSTNDTFSYKSLYEIYLKNYISKANRILIHGVSIVIRNEDDIWNPRFYRQISGIRRIFCGNYENKYLYPIVTNAKAFSKLNYFNEKLHGVYDHNDIDKNYKNESKMRKATKRRANWYTDIFRITSNIYEVNFEGKRTLDKIYLFNESEAACDRLFNTLQYNVPILLKKTQRTFETINEILDNNGNNVYD</sequence>
<proteinExistence type="predicted"/>
<dbReference type="Proteomes" id="UP000035681">
    <property type="component" value="Unplaced"/>
</dbReference>
<dbReference type="CDD" id="cd00882">
    <property type="entry name" value="Ras_like_GTPase"/>
    <property type="match status" value="1"/>
</dbReference>
<accession>A0AAF5I021</accession>
<dbReference type="InterPro" id="IPR027417">
    <property type="entry name" value="P-loop_NTPase"/>
</dbReference>
<feature type="compositionally biased region" description="Basic residues" evidence="1">
    <location>
        <begin position="1"/>
        <end position="13"/>
    </location>
</feature>
<name>A0AAF5I021_STRER</name>
<evidence type="ECO:0000313" key="2">
    <source>
        <dbReference type="Proteomes" id="UP000035681"/>
    </source>
</evidence>
<protein>
    <submittedName>
        <fullName evidence="3">G domain-containing protein</fullName>
    </submittedName>
</protein>
<feature type="region of interest" description="Disordered" evidence="1">
    <location>
        <begin position="1"/>
        <end position="25"/>
    </location>
</feature>
<reference evidence="3" key="1">
    <citation type="submission" date="2024-02" db="UniProtKB">
        <authorList>
            <consortium name="WormBaseParasite"/>
        </authorList>
    </citation>
    <scope>IDENTIFICATION</scope>
</reference>
<keyword evidence="2" id="KW-1185">Reference proteome</keyword>
<dbReference type="AlphaFoldDB" id="A0AAF5I021"/>
<dbReference type="Gene3D" id="3.40.50.300">
    <property type="entry name" value="P-loop containing nucleotide triphosphate hydrolases"/>
    <property type="match status" value="1"/>
</dbReference>
<dbReference type="WBParaSite" id="TCONS_00006242.p1">
    <property type="protein sequence ID" value="TCONS_00006242.p1"/>
    <property type="gene ID" value="XLOC_004409"/>
</dbReference>
<evidence type="ECO:0000313" key="3">
    <source>
        <dbReference type="WBParaSite" id="TCONS_00006242.p1"/>
    </source>
</evidence>
<evidence type="ECO:0000256" key="1">
    <source>
        <dbReference type="SAM" id="MobiDB-lite"/>
    </source>
</evidence>
<dbReference type="SUPFAM" id="SSF52540">
    <property type="entry name" value="P-loop containing nucleoside triphosphate hydrolases"/>
    <property type="match status" value="1"/>
</dbReference>
<organism evidence="2 3">
    <name type="scientific">Strongyloides stercoralis</name>
    <name type="common">Threadworm</name>
    <dbReference type="NCBI Taxonomy" id="6248"/>
    <lineage>
        <taxon>Eukaryota</taxon>
        <taxon>Metazoa</taxon>
        <taxon>Ecdysozoa</taxon>
        <taxon>Nematoda</taxon>
        <taxon>Chromadorea</taxon>
        <taxon>Rhabditida</taxon>
        <taxon>Tylenchina</taxon>
        <taxon>Panagrolaimomorpha</taxon>
        <taxon>Strongyloidoidea</taxon>
        <taxon>Strongyloididae</taxon>
        <taxon>Strongyloides</taxon>
    </lineage>
</organism>